<dbReference type="AlphaFoldDB" id="A0A1H9TEP6"/>
<dbReference type="EMBL" id="FOGW01000016">
    <property type="protein sequence ID" value="SER95800.1"/>
    <property type="molecule type" value="Genomic_DNA"/>
</dbReference>
<dbReference type="RefSeq" id="WP_074730732.1">
    <property type="nucleotide sequence ID" value="NZ_FOGW01000016.1"/>
</dbReference>
<keyword evidence="3" id="KW-1185">Reference proteome</keyword>
<gene>
    <name evidence="2" type="ORF">SAMN02910429_01615</name>
</gene>
<accession>A0A1H9TEP6</accession>
<evidence type="ECO:0000313" key="3">
    <source>
        <dbReference type="Proteomes" id="UP000182471"/>
    </source>
</evidence>
<evidence type="ECO:0000313" key="2">
    <source>
        <dbReference type="EMBL" id="SER95800.1"/>
    </source>
</evidence>
<feature type="region of interest" description="Disordered" evidence="1">
    <location>
        <begin position="223"/>
        <end position="245"/>
    </location>
</feature>
<protein>
    <recommendedName>
        <fullName evidence="4">SipW-cognate class signal peptide</fullName>
    </recommendedName>
</protein>
<evidence type="ECO:0000256" key="1">
    <source>
        <dbReference type="SAM" id="MobiDB-lite"/>
    </source>
</evidence>
<sequence>MNKKKMVTVLGSATLIGAIGIGGTLAYLTDGAYTVSNTFVLGKGIKIDLKESKVGTETDVTDDNSVAVQALKGEAYGYDLDGENKWTVTKNEYASVHPGETVYKDPTVLVAEGSENAYIYVTVKNASTEAVDKATQYQIDVLSDWELVETDEVSDVLIYRHKGLGEAGKNYTLFTNARIRGNKEGEVKPEKLNDLDVKAYAVQAHGVKQATADAEAIKLIKASASGTQQSGEDDNGGGTQTPEQP</sequence>
<dbReference type="Proteomes" id="UP000182471">
    <property type="component" value="Unassembled WGS sequence"/>
</dbReference>
<name>A0A1H9TEP6_9FIRM</name>
<evidence type="ECO:0008006" key="4">
    <source>
        <dbReference type="Google" id="ProtNLM"/>
    </source>
</evidence>
<reference evidence="3" key="1">
    <citation type="submission" date="2016-10" db="EMBL/GenBank/DDBJ databases">
        <authorList>
            <person name="Varghese N."/>
            <person name="Submissions S."/>
        </authorList>
    </citation>
    <scope>NUCLEOTIDE SEQUENCE [LARGE SCALE GENOMIC DNA]</scope>
    <source>
        <strain evidence="3">S1b</strain>
    </source>
</reference>
<organism evidence="2 3">
    <name type="scientific">Lachnobacterium bovis</name>
    <dbReference type="NCBI Taxonomy" id="140626"/>
    <lineage>
        <taxon>Bacteria</taxon>
        <taxon>Bacillati</taxon>
        <taxon>Bacillota</taxon>
        <taxon>Clostridia</taxon>
        <taxon>Lachnospirales</taxon>
        <taxon>Lachnospiraceae</taxon>
        <taxon>Lachnobacterium</taxon>
    </lineage>
</organism>
<proteinExistence type="predicted"/>